<dbReference type="Proteomes" id="UP000245956">
    <property type="component" value="Unassembled WGS sequence"/>
</dbReference>
<evidence type="ECO:0000256" key="12">
    <source>
        <dbReference type="PIRSR" id="PIRSR602401-1"/>
    </source>
</evidence>
<evidence type="ECO:0000256" key="11">
    <source>
        <dbReference type="ARBA" id="ARBA00023136"/>
    </source>
</evidence>
<keyword evidence="5 13" id="KW-0812">Transmembrane</keyword>
<comment type="caution">
    <text evidence="15">The sequence shown here is derived from an EMBL/GenBank/DDBJ whole genome shotgun (WGS) entry which is preliminary data.</text>
</comment>
<keyword evidence="10" id="KW-0503">Monooxygenase</keyword>
<evidence type="ECO:0000256" key="1">
    <source>
        <dbReference type="ARBA" id="ARBA00001971"/>
    </source>
</evidence>
<evidence type="ECO:0000256" key="8">
    <source>
        <dbReference type="ARBA" id="ARBA00023002"/>
    </source>
</evidence>
<feature type="transmembrane region" description="Helical" evidence="13">
    <location>
        <begin position="259"/>
        <end position="281"/>
    </location>
</feature>
<protein>
    <recommendedName>
        <fullName evidence="18">Benzoate 4-monooxygenase cytochrome P450</fullName>
    </recommendedName>
</protein>
<evidence type="ECO:0000256" key="13">
    <source>
        <dbReference type="SAM" id="Phobius"/>
    </source>
</evidence>
<organism evidence="15 16">
    <name type="scientific">Purpureocillium lilacinum</name>
    <name type="common">Paecilomyces lilacinus</name>
    <dbReference type="NCBI Taxonomy" id="33203"/>
    <lineage>
        <taxon>Eukaryota</taxon>
        <taxon>Fungi</taxon>
        <taxon>Dikarya</taxon>
        <taxon>Ascomycota</taxon>
        <taxon>Pezizomycotina</taxon>
        <taxon>Sordariomycetes</taxon>
        <taxon>Hypocreomycetidae</taxon>
        <taxon>Hypocreales</taxon>
        <taxon>Ophiocordycipitaceae</taxon>
        <taxon>Purpureocillium</taxon>
    </lineage>
</organism>
<keyword evidence="8" id="KW-0560">Oxidoreductase</keyword>
<keyword evidence="7 13" id="KW-1133">Transmembrane helix</keyword>
<feature type="binding site" description="axial binding residue" evidence="12">
    <location>
        <position position="499"/>
    </location>
    <ligand>
        <name>heme</name>
        <dbReference type="ChEBI" id="CHEBI:30413"/>
    </ligand>
    <ligandPart>
        <name>Fe</name>
        <dbReference type="ChEBI" id="CHEBI:18248"/>
    </ligandPart>
</feature>
<evidence type="ECO:0000256" key="2">
    <source>
        <dbReference type="ARBA" id="ARBA00004370"/>
    </source>
</evidence>
<keyword evidence="4 12" id="KW-0349">Heme</keyword>
<evidence type="ECO:0000256" key="5">
    <source>
        <dbReference type="ARBA" id="ARBA00022692"/>
    </source>
</evidence>
<dbReference type="PRINTS" id="PR00385">
    <property type="entry name" value="P450"/>
</dbReference>
<evidence type="ECO:0000256" key="9">
    <source>
        <dbReference type="ARBA" id="ARBA00023004"/>
    </source>
</evidence>
<proteinExistence type="inferred from homology"/>
<dbReference type="CDD" id="cd11061">
    <property type="entry name" value="CYP67-like"/>
    <property type="match status" value="1"/>
</dbReference>
<feature type="transmembrane region" description="Helical" evidence="13">
    <location>
        <begin position="32"/>
        <end position="52"/>
    </location>
</feature>
<dbReference type="PANTHER" id="PTHR24305">
    <property type="entry name" value="CYTOCHROME P450"/>
    <property type="match status" value="1"/>
</dbReference>
<dbReference type="InterPro" id="IPR001128">
    <property type="entry name" value="Cyt_P450"/>
</dbReference>
<sequence>MAFESISDLYATAFLSGVLLHVTVFRFGEWDMYFLTIVAGTLLLDLSATVAVRYGTAVGHESLWVAFQFVSSVLGCCVVGIFSSILVYRLAFHRLNKFPGPFLARISNIYPTALSLKEPKFQLHREVQALHRQYGDIVRLGPSELSISDPRAVDLIHSNQSRCYKGPWYNILWPTRPLNALRDRTAHAKRRRAWDKGMALRNYEPRVTQYAVQLLKRIDESRGQPMNVTKWFNFYGFDVMGDVGFGQELGMLREGETHYFMSATYQFMLVVRLFSHLVWLFPLYKMLPVVNQNVKRFEGWIVEQVQDRRKVNDCLTAEPLFRRGSADDDYEAPEKPTLQETLDLHGDALLVVVAGSHTAAIALTCLFFELARQPRALKLLQDEIDECYAAAGEAEPSAQALSRLEYLQACMTETLRMWPPSPSGLQRKTPPEGLQLGSVFIPGDVVVQNPQYTIYRDERLFARPNEFVPDRWTTQPELVSDTAKETSAFAPFSSGRYGCAGKGLALMELAIVVSRIVRRYDVRLAPNQGAVEFIQGLRDSITLTAPPLHLCFDARTP</sequence>
<comment type="similarity">
    <text evidence="3">Belongs to the cytochrome P450 family.</text>
</comment>
<evidence type="ECO:0000313" key="14">
    <source>
        <dbReference type="EMBL" id="KAK4081494.1"/>
    </source>
</evidence>
<accession>A0A2U3E0F9</accession>
<dbReference type="EMBL" id="JAWRVI010000072">
    <property type="protein sequence ID" value="KAK4081494.1"/>
    <property type="molecule type" value="Genomic_DNA"/>
</dbReference>
<dbReference type="SUPFAM" id="SSF48264">
    <property type="entry name" value="Cytochrome P450"/>
    <property type="match status" value="1"/>
</dbReference>
<dbReference type="PANTHER" id="PTHR24305:SF112">
    <property type="entry name" value="L-ORNITHINE-N5-MONOOXYGENASE (EUROFUNG)"/>
    <property type="match status" value="1"/>
</dbReference>
<evidence type="ECO:0000256" key="6">
    <source>
        <dbReference type="ARBA" id="ARBA00022723"/>
    </source>
</evidence>
<evidence type="ECO:0000256" key="10">
    <source>
        <dbReference type="ARBA" id="ARBA00023033"/>
    </source>
</evidence>
<reference evidence="14 17" key="4">
    <citation type="journal article" date="2024" name="Microbiol. Resour. Announc.">
        <title>Genome annotations for the ascomycete fungi Trichoderma harzianum, Trichoderma aggressivum, and Purpureocillium lilacinum.</title>
        <authorList>
            <person name="Beijen E.P.W."/>
            <person name="Ohm R.A."/>
        </authorList>
    </citation>
    <scope>NUCLEOTIDE SEQUENCE [LARGE SCALE GENOMIC DNA]</scope>
    <source>
        <strain evidence="14 17">CBS 150709</strain>
    </source>
</reference>
<dbReference type="Pfam" id="PF00067">
    <property type="entry name" value="p450"/>
    <property type="match status" value="1"/>
</dbReference>
<comment type="cofactor">
    <cofactor evidence="1 12">
        <name>heme</name>
        <dbReference type="ChEBI" id="CHEBI:30413"/>
    </cofactor>
</comment>
<dbReference type="GO" id="GO:0016705">
    <property type="term" value="F:oxidoreductase activity, acting on paired donors, with incorporation or reduction of molecular oxygen"/>
    <property type="evidence" value="ECO:0007669"/>
    <property type="project" value="InterPro"/>
</dbReference>
<feature type="transmembrane region" description="Helical" evidence="13">
    <location>
        <begin position="64"/>
        <end position="88"/>
    </location>
</feature>
<dbReference type="GO" id="GO:0016020">
    <property type="term" value="C:membrane"/>
    <property type="evidence" value="ECO:0007669"/>
    <property type="project" value="UniProtKB-SubCell"/>
</dbReference>
<dbReference type="GO" id="GO:0005506">
    <property type="term" value="F:iron ion binding"/>
    <property type="evidence" value="ECO:0007669"/>
    <property type="project" value="InterPro"/>
</dbReference>
<evidence type="ECO:0000256" key="4">
    <source>
        <dbReference type="ARBA" id="ARBA00022617"/>
    </source>
</evidence>
<reference evidence="15" key="1">
    <citation type="submission" date="2015-05" db="EMBL/GenBank/DDBJ databases">
        <authorList>
            <person name="Wang D.B."/>
            <person name="Wang M."/>
        </authorList>
    </citation>
    <scope>NUCLEOTIDE SEQUENCE</scope>
    <source>
        <strain evidence="15">36-1</strain>
    </source>
</reference>
<evidence type="ECO:0008006" key="18">
    <source>
        <dbReference type="Google" id="ProtNLM"/>
    </source>
</evidence>
<evidence type="ECO:0000256" key="3">
    <source>
        <dbReference type="ARBA" id="ARBA00010617"/>
    </source>
</evidence>
<dbReference type="InterPro" id="IPR002401">
    <property type="entry name" value="Cyt_P450_E_grp-I"/>
</dbReference>
<name>A0A2U3E0F9_PURLI</name>
<dbReference type="InterPro" id="IPR050121">
    <property type="entry name" value="Cytochrome_P450_monoxygenase"/>
</dbReference>
<dbReference type="EMBL" id="LCWV01000016">
    <property type="protein sequence ID" value="PWI67999.1"/>
    <property type="molecule type" value="Genomic_DNA"/>
</dbReference>
<keyword evidence="17" id="KW-1185">Reference proteome</keyword>
<reference evidence="15 16" key="2">
    <citation type="journal article" date="2016" name="Front. Microbiol.">
        <title>Genome and transcriptome sequences reveal the specific parasitism of the nematophagous Purpureocillium lilacinum 36-1.</title>
        <authorList>
            <person name="Xie J."/>
            <person name="Li S."/>
            <person name="Mo C."/>
            <person name="Xiao X."/>
            <person name="Peng D."/>
            <person name="Wang G."/>
            <person name="Xiao Y."/>
        </authorList>
    </citation>
    <scope>NUCLEOTIDE SEQUENCE [LARGE SCALE GENOMIC DNA]</scope>
    <source>
        <strain evidence="15 16">36-1</strain>
    </source>
</reference>
<reference evidence="14" key="3">
    <citation type="submission" date="2023-11" db="EMBL/GenBank/DDBJ databases">
        <authorList>
            <person name="Beijen E."/>
            <person name="Ohm R.A."/>
        </authorList>
    </citation>
    <scope>NUCLEOTIDE SEQUENCE</scope>
    <source>
        <strain evidence="14">CBS 150709</strain>
    </source>
</reference>
<gene>
    <name evidence="15" type="ORF">PCL_02400</name>
    <name evidence="14" type="ORF">Purlil1_11584</name>
</gene>
<dbReference type="InterPro" id="IPR036396">
    <property type="entry name" value="Cyt_P450_sf"/>
</dbReference>
<keyword evidence="6 12" id="KW-0479">Metal-binding</keyword>
<dbReference type="Proteomes" id="UP001287286">
    <property type="component" value="Unassembled WGS sequence"/>
</dbReference>
<dbReference type="Gene3D" id="1.10.630.10">
    <property type="entry name" value="Cytochrome P450"/>
    <property type="match status" value="1"/>
</dbReference>
<evidence type="ECO:0000313" key="17">
    <source>
        <dbReference type="Proteomes" id="UP001287286"/>
    </source>
</evidence>
<dbReference type="PRINTS" id="PR00463">
    <property type="entry name" value="EP450I"/>
</dbReference>
<feature type="transmembrane region" description="Helical" evidence="13">
    <location>
        <begin position="6"/>
        <end position="25"/>
    </location>
</feature>
<evidence type="ECO:0000256" key="7">
    <source>
        <dbReference type="ARBA" id="ARBA00022989"/>
    </source>
</evidence>
<feature type="transmembrane region" description="Helical" evidence="13">
    <location>
        <begin position="348"/>
        <end position="368"/>
    </location>
</feature>
<dbReference type="GO" id="GO:0004497">
    <property type="term" value="F:monooxygenase activity"/>
    <property type="evidence" value="ECO:0007669"/>
    <property type="project" value="UniProtKB-KW"/>
</dbReference>
<dbReference type="AlphaFoldDB" id="A0A2U3E0F9"/>
<evidence type="ECO:0000313" key="15">
    <source>
        <dbReference type="EMBL" id="PWI67999.1"/>
    </source>
</evidence>
<dbReference type="GO" id="GO:0020037">
    <property type="term" value="F:heme binding"/>
    <property type="evidence" value="ECO:0007669"/>
    <property type="project" value="InterPro"/>
</dbReference>
<keyword evidence="9 12" id="KW-0408">Iron</keyword>
<keyword evidence="11 13" id="KW-0472">Membrane</keyword>
<evidence type="ECO:0000313" key="16">
    <source>
        <dbReference type="Proteomes" id="UP000245956"/>
    </source>
</evidence>
<comment type="subcellular location">
    <subcellularLocation>
        <location evidence="2">Membrane</location>
    </subcellularLocation>
</comment>